<dbReference type="EMBL" id="JAWLKB010000001">
    <property type="protein sequence ID" value="MDV6264985.1"/>
    <property type="molecule type" value="Genomic_DNA"/>
</dbReference>
<protein>
    <submittedName>
        <fullName evidence="1">Uncharacterized protein</fullName>
    </submittedName>
</protein>
<sequence>MDTVSMMLGSPRGRFFCANIGNACSTHELASRYGLHSTLGDVVDVLANVDFGAVAALSEIEILDRFAYAVDFARYWQPPDEEDIVLVVPQVVELLRPIAHAVLASPHTQWWAEPVDLVNQRMVQKYERTDDPDVTPLHIRKFEDGLEQWRTHTLDYEATFVEYLKADPDRQIGGEWWSIPAANGAYDTTRARDVLGAIELMLVEDSPGWSFAHVWPVSVHRTPRVYEISSPADWAHLVDTYPLAVPASRRSVWYDTTGEYHDWFIPDWSKVVNDYDAVHLSMIGYLTTPGITIPLSARSGATVLAGWNPDTTFWLNTSFITVDGNMTAWRPNSENLWAPV</sequence>
<reference evidence="1 2" key="1">
    <citation type="submission" date="2023-10" db="EMBL/GenBank/DDBJ databases">
        <title>Development of a sustainable strategy for remediation of hydrocarbon-contaminated territories based on the waste exchange concept.</title>
        <authorList>
            <person name="Krivoruchko A."/>
        </authorList>
    </citation>
    <scope>NUCLEOTIDE SEQUENCE [LARGE SCALE GENOMIC DNA]</scope>
    <source>
        <strain evidence="1 2">IEGM 1203</strain>
    </source>
</reference>
<dbReference type="RefSeq" id="WP_317540301.1">
    <property type="nucleotide sequence ID" value="NZ_JAWLKB010000001.1"/>
</dbReference>
<evidence type="ECO:0000313" key="1">
    <source>
        <dbReference type="EMBL" id="MDV6264985.1"/>
    </source>
</evidence>
<accession>A0ABU4BL97</accession>
<keyword evidence="2" id="KW-1185">Reference proteome</keyword>
<comment type="caution">
    <text evidence="1">The sequence shown here is derived from an EMBL/GenBank/DDBJ whole genome shotgun (WGS) entry which is preliminary data.</text>
</comment>
<proteinExistence type="predicted"/>
<organism evidence="1 2">
    <name type="scientific">Rhodococcus globerulus</name>
    <dbReference type="NCBI Taxonomy" id="33008"/>
    <lineage>
        <taxon>Bacteria</taxon>
        <taxon>Bacillati</taxon>
        <taxon>Actinomycetota</taxon>
        <taxon>Actinomycetes</taxon>
        <taxon>Mycobacteriales</taxon>
        <taxon>Nocardiaceae</taxon>
        <taxon>Rhodococcus</taxon>
    </lineage>
</organism>
<evidence type="ECO:0000313" key="2">
    <source>
        <dbReference type="Proteomes" id="UP001185927"/>
    </source>
</evidence>
<name>A0ABU4BL97_RHOGO</name>
<dbReference type="Proteomes" id="UP001185927">
    <property type="component" value="Unassembled WGS sequence"/>
</dbReference>
<gene>
    <name evidence="1" type="ORF">R3Q16_00100</name>
</gene>